<accession>A0A395ITL3</accession>
<dbReference type="AlphaFoldDB" id="A0A395ITL3"/>
<feature type="compositionally biased region" description="Polar residues" evidence="1">
    <location>
        <begin position="101"/>
        <end position="110"/>
    </location>
</feature>
<feature type="region of interest" description="Disordered" evidence="1">
    <location>
        <begin position="94"/>
        <end position="113"/>
    </location>
</feature>
<feature type="region of interest" description="Disordered" evidence="1">
    <location>
        <begin position="16"/>
        <end position="42"/>
    </location>
</feature>
<dbReference type="OrthoDB" id="5232891at2759"/>
<organism evidence="2 3">
    <name type="scientific">Monilinia fructigena</name>
    <dbReference type="NCBI Taxonomy" id="38457"/>
    <lineage>
        <taxon>Eukaryota</taxon>
        <taxon>Fungi</taxon>
        <taxon>Dikarya</taxon>
        <taxon>Ascomycota</taxon>
        <taxon>Pezizomycotina</taxon>
        <taxon>Leotiomycetes</taxon>
        <taxon>Helotiales</taxon>
        <taxon>Sclerotiniaceae</taxon>
        <taxon>Monilinia</taxon>
    </lineage>
</organism>
<evidence type="ECO:0000313" key="3">
    <source>
        <dbReference type="Proteomes" id="UP000249056"/>
    </source>
</evidence>
<name>A0A395ITL3_9HELO</name>
<gene>
    <name evidence="2" type="ORF">DID88_004075</name>
</gene>
<protein>
    <submittedName>
        <fullName evidence="2">Uncharacterized protein</fullName>
    </submittedName>
</protein>
<sequence>MISMILYLFGLNKTPKSPRPNDFTKTNRPQKQAPFINDLPKDQVSPHHIFGEVLTDFRVQSCLTLVQEEDETIGDNDDNDVANACAGRDLKGLKEMEHEQNSSTTQSQATVRHEKYPPRIQNNINFNPNPIHRIPSNYSISMYSSDEIYPTENMESLRRRAKTPVFFIGQLERKAMENDPSEYLANEYQTVLPRRRVASYMDLHIPLNPAKRTLRKIKSQESLRDLCKSYATSPSTVSDCETLVGSDGGSSPRGSIFKEDGKDNSFEFKDLAPPAYEPSGKTSVSDKDISLQICSDLLTSKLATTLRPGHATSQGSKVSSLEILLMIEAYESIRKELRSDSRDIHVRSAAETALDQWIHALYTIYEDCHGIRYSSQRPWNSNKPNNPVSAFAEHHNQHALPNGFGHGNSRPIELRT</sequence>
<comment type="caution">
    <text evidence="2">The sequence shown here is derived from an EMBL/GenBank/DDBJ whole genome shotgun (WGS) entry which is preliminary data.</text>
</comment>
<dbReference type="EMBL" id="QKRW01000021">
    <property type="protein sequence ID" value="RAL62988.1"/>
    <property type="molecule type" value="Genomic_DNA"/>
</dbReference>
<evidence type="ECO:0000256" key="1">
    <source>
        <dbReference type="SAM" id="MobiDB-lite"/>
    </source>
</evidence>
<proteinExistence type="predicted"/>
<keyword evidence="3" id="KW-1185">Reference proteome</keyword>
<dbReference type="Proteomes" id="UP000249056">
    <property type="component" value="Unassembled WGS sequence"/>
</dbReference>
<reference evidence="2 3" key="1">
    <citation type="submission" date="2018-06" db="EMBL/GenBank/DDBJ databases">
        <title>Genome Sequence of the Brown Rot Fungal Pathogen Monilinia fructigena.</title>
        <authorList>
            <person name="Landi L."/>
            <person name="De Miccolis Angelini R.M."/>
            <person name="Pollastro S."/>
            <person name="Abate D."/>
            <person name="Faretra F."/>
            <person name="Romanazzi G."/>
        </authorList>
    </citation>
    <scope>NUCLEOTIDE SEQUENCE [LARGE SCALE GENOMIC DNA]</scope>
    <source>
        <strain evidence="2 3">Mfrg269</strain>
    </source>
</reference>
<evidence type="ECO:0000313" key="2">
    <source>
        <dbReference type="EMBL" id="RAL62988.1"/>
    </source>
</evidence>